<sequence length="88" mass="10455">MDEIEDPQLCHWRLDLELILSRCQVCVVPSHLSFSISHLLLSITLLQSSPKTLLQWWSSTQLYREFQQMYLDNANPMKLILRIKKIQE</sequence>
<dbReference type="AlphaFoldDB" id="A0A498I4D8"/>
<dbReference type="Proteomes" id="UP000290289">
    <property type="component" value="Chromosome 13"/>
</dbReference>
<dbReference type="EMBL" id="RDQH01000339">
    <property type="protein sequence ID" value="RXH78608.1"/>
    <property type="molecule type" value="Genomic_DNA"/>
</dbReference>
<gene>
    <name evidence="1" type="ORF">DVH24_002126</name>
</gene>
<evidence type="ECO:0000313" key="2">
    <source>
        <dbReference type="Proteomes" id="UP000290289"/>
    </source>
</evidence>
<proteinExistence type="predicted"/>
<protein>
    <submittedName>
        <fullName evidence="1">Uncharacterized protein</fullName>
    </submittedName>
</protein>
<organism evidence="1 2">
    <name type="scientific">Malus domestica</name>
    <name type="common">Apple</name>
    <name type="synonym">Pyrus malus</name>
    <dbReference type="NCBI Taxonomy" id="3750"/>
    <lineage>
        <taxon>Eukaryota</taxon>
        <taxon>Viridiplantae</taxon>
        <taxon>Streptophyta</taxon>
        <taxon>Embryophyta</taxon>
        <taxon>Tracheophyta</taxon>
        <taxon>Spermatophyta</taxon>
        <taxon>Magnoliopsida</taxon>
        <taxon>eudicotyledons</taxon>
        <taxon>Gunneridae</taxon>
        <taxon>Pentapetalae</taxon>
        <taxon>rosids</taxon>
        <taxon>fabids</taxon>
        <taxon>Rosales</taxon>
        <taxon>Rosaceae</taxon>
        <taxon>Amygdaloideae</taxon>
        <taxon>Maleae</taxon>
        <taxon>Malus</taxon>
    </lineage>
</organism>
<keyword evidence="2" id="KW-1185">Reference proteome</keyword>
<reference evidence="1 2" key="1">
    <citation type="submission" date="2018-10" db="EMBL/GenBank/DDBJ databases">
        <title>A high-quality apple genome assembly.</title>
        <authorList>
            <person name="Hu J."/>
        </authorList>
    </citation>
    <scope>NUCLEOTIDE SEQUENCE [LARGE SCALE GENOMIC DNA]</scope>
    <source>
        <strain evidence="2">cv. HFTH1</strain>
        <tissue evidence="1">Young leaf</tissue>
    </source>
</reference>
<accession>A0A498I4D8</accession>
<name>A0A498I4D8_MALDO</name>
<comment type="caution">
    <text evidence="1">The sequence shown here is derived from an EMBL/GenBank/DDBJ whole genome shotgun (WGS) entry which is preliminary data.</text>
</comment>
<evidence type="ECO:0000313" key="1">
    <source>
        <dbReference type="EMBL" id="RXH78608.1"/>
    </source>
</evidence>